<name>A0A2T6MQW3_9GAMM</name>
<evidence type="ECO:0000313" key="1">
    <source>
        <dbReference type="EMBL" id="RAP71296.1"/>
    </source>
</evidence>
<dbReference type="EMBL" id="LJAM02000165">
    <property type="protein sequence ID" value="RAP71296.1"/>
    <property type="molecule type" value="Genomic_DNA"/>
</dbReference>
<dbReference type="AlphaFoldDB" id="A0A2T6MQW3"/>
<dbReference type="InterPro" id="IPR009921">
    <property type="entry name" value="YehS-like"/>
</dbReference>
<evidence type="ECO:0000313" key="2">
    <source>
        <dbReference type="EMBL" id="RAP72480.1"/>
    </source>
</evidence>
<protein>
    <submittedName>
        <fullName evidence="1">Uncharacterized protein</fullName>
    </submittedName>
</protein>
<gene>
    <name evidence="2" type="ORF">ACZ87_00685</name>
    <name evidence="1" type="ORF">ACZ87_01889</name>
</gene>
<dbReference type="Pfam" id="PF07308">
    <property type="entry name" value="DUF1456"/>
    <property type="match status" value="1"/>
</dbReference>
<evidence type="ECO:0000313" key="3">
    <source>
        <dbReference type="Proteomes" id="UP000244334"/>
    </source>
</evidence>
<sequence>MTNNDVLRSVRHMLNLSDAKVVSILALAESKVTEAEVVSFLK</sequence>
<reference evidence="1 3" key="1">
    <citation type="submission" date="2018-04" db="EMBL/GenBank/DDBJ databases">
        <title>Genomes of the Obligate Erwinia dacicola and Facultative Enterobacter sp. OLF Endosymbionts of the Olive Fruit fly, Bactrocera oleae.</title>
        <authorList>
            <person name="Estes A.M."/>
            <person name="Hearn D.J."/>
            <person name="Agarwal S."/>
            <person name="Pierson E.A."/>
            <person name="Dunning-Hotopp J.C."/>
        </authorList>
    </citation>
    <scope>NUCLEOTIDE SEQUENCE [LARGE SCALE GENOMIC DNA]</scope>
    <source>
        <strain evidence="1 3">Oroville</strain>
    </source>
</reference>
<accession>A0A2T6MQW3</accession>
<keyword evidence="3" id="KW-1185">Reference proteome</keyword>
<comment type="caution">
    <text evidence="1">The sequence shown here is derived from an EMBL/GenBank/DDBJ whole genome shotgun (WGS) entry which is preliminary data.</text>
</comment>
<dbReference type="Proteomes" id="UP000244334">
    <property type="component" value="Unassembled WGS sequence"/>
</dbReference>
<dbReference type="EMBL" id="LJAM02000032">
    <property type="protein sequence ID" value="RAP72480.1"/>
    <property type="molecule type" value="Genomic_DNA"/>
</dbReference>
<proteinExistence type="predicted"/>
<organism evidence="1 3">
    <name type="scientific">Candidatus Erwinia dacicola</name>
    <dbReference type="NCBI Taxonomy" id="252393"/>
    <lineage>
        <taxon>Bacteria</taxon>
        <taxon>Pseudomonadati</taxon>
        <taxon>Pseudomonadota</taxon>
        <taxon>Gammaproteobacteria</taxon>
        <taxon>Enterobacterales</taxon>
        <taxon>Erwiniaceae</taxon>
        <taxon>Erwinia</taxon>
    </lineage>
</organism>